<dbReference type="Gene3D" id="4.10.280.10">
    <property type="entry name" value="Helix-loop-helix DNA-binding domain"/>
    <property type="match status" value="1"/>
</dbReference>
<comment type="subcellular location">
    <subcellularLocation>
        <location evidence="1">Nucleus</location>
    </subcellularLocation>
</comment>
<dbReference type="AlphaFoldDB" id="A0A6J1EEI7"/>
<sequence>MLVASSPLFSPHQWPLDDPISFHHQHNYHFSLFEPSDHSFHVQFSPPPLQLPHVELDNYPSIATPLPDGGTKVSNVAKKLSHNASERDRRKKINSLYSSLRSLLPSTDHMKLSNPATISRILSYIPELQQQVEGLMRKKEELMTAMVGQEVDSDEEKRKKCAATTSSSSIISATRLGRREMAVQICTDIDRGHRNSLSELFVCLEEDGLLLWNASSFESFDGKVFHNLHLQMESSCRMEPEMVSIKILEMFHERERE</sequence>
<dbReference type="InterPro" id="IPR011598">
    <property type="entry name" value="bHLH_dom"/>
</dbReference>
<dbReference type="SMART" id="SM00353">
    <property type="entry name" value="HLH"/>
    <property type="match status" value="1"/>
</dbReference>
<dbReference type="Pfam" id="PF00010">
    <property type="entry name" value="HLH"/>
    <property type="match status" value="1"/>
</dbReference>
<dbReference type="RefSeq" id="XP_022925193.1">
    <property type="nucleotide sequence ID" value="XM_023069425.1"/>
</dbReference>
<keyword evidence="4" id="KW-0804">Transcription</keyword>
<evidence type="ECO:0000259" key="6">
    <source>
        <dbReference type="PROSITE" id="PS50888"/>
    </source>
</evidence>
<dbReference type="GO" id="GO:0090575">
    <property type="term" value="C:RNA polymerase II transcription regulator complex"/>
    <property type="evidence" value="ECO:0007669"/>
    <property type="project" value="TreeGrafter"/>
</dbReference>
<evidence type="ECO:0000256" key="1">
    <source>
        <dbReference type="ARBA" id="ARBA00004123"/>
    </source>
</evidence>
<reference evidence="8" key="1">
    <citation type="submission" date="2025-08" db="UniProtKB">
        <authorList>
            <consortium name="RefSeq"/>
        </authorList>
    </citation>
    <scope>IDENTIFICATION</scope>
    <source>
        <tissue evidence="8">Young leaves</tissue>
    </source>
</reference>
<dbReference type="GO" id="GO:0010106">
    <property type="term" value="P:cellular response to iron ion starvation"/>
    <property type="evidence" value="ECO:0007669"/>
    <property type="project" value="UniProtKB-ARBA"/>
</dbReference>
<accession>A0A6J1EEI7</accession>
<feature type="domain" description="BHLH" evidence="6">
    <location>
        <begin position="77"/>
        <end position="128"/>
    </location>
</feature>
<proteinExistence type="predicted"/>
<keyword evidence="2" id="KW-0805">Transcription regulation</keyword>
<dbReference type="FunFam" id="4.10.280.10:FF:000074">
    <property type="entry name" value="Transcription factor ORG2"/>
    <property type="match status" value="1"/>
</dbReference>
<evidence type="ECO:0000256" key="2">
    <source>
        <dbReference type="ARBA" id="ARBA00023015"/>
    </source>
</evidence>
<dbReference type="SUPFAM" id="SSF47459">
    <property type="entry name" value="HLH, helix-loop-helix DNA-binding domain"/>
    <property type="match status" value="1"/>
</dbReference>
<organism evidence="7 8">
    <name type="scientific">Cucurbita moschata</name>
    <name type="common">Winter crookneck squash</name>
    <name type="synonym">Cucurbita pepo var. moschata</name>
    <dbReference type="NCBI Taxonomy" id="3662"/>
    <lineage>
        <taxon>Eukaryota</taxon>
        <taxon>Viridiplantae</taxon>
        <taxon>Streptophyta</taxon>
        <taxon>Embryophyta</taxon>
        <taxon>Tracheophyta</taxon>
        <taxon>Spermatophyta</taxon>
        <taxon>Magnoliopsida</taxon>
        <taxon>eudicotyledons</taxon>
        <taxon>Gunneridae</taxon>
        <taxon>Pentapetalae</taxon>
        <taxon>rosids</taxon>
        <taxon>fabids</taxon>
        <taxon>Cucurbitales</taxon>
        <taxon>Cucurbitaceae</taxon>
        <taxon>Cucurbiteae</taxon>
        <taxon>Cucurbita</taxon>
    </lineage>
</organism>
<evidence type="ECO:0000256" key="4">
    <source>
        <dbReference type="ARBA" id="ARBA00023163"/>
    </source>
</evidence>
<evidence type="ECO:0000256" key="3">
    <source>
        <dbReference type="ARBA" id="ARBA00023125"/>
    </source>
</evidence>
<dbReference type="PANTHER" id="PTHR13935">
    <property type="entry name" value="ACHAETE-SCUTE TRANSCRIPTION FACTOR-RELATED"/>
    <property type="match status" value="1"/>
</dbReference>
<keyword evidence="7" id="KW-1185">Reference proteome</keyword>
<dbReference type="GO" id="GO:0046983">
    <property type="term" value="F:protein dimerization activity"/>
    <property type="evidence" value="ECO:0007669"/>
    <property type="project" value="InterPro"/>
</dbReference>
<dbReference type="PROSITE" id="PS50888">
    <property type="entry name" value="BHLH"/>
    <property type="match status" value="1"/>
</dbReference>
<evidence type="ECO:0000313" key="7">
    <source>
        <dbReference type="Proteomes" id="UP000504609"/>
    </source>
</evidence>
<name>A0A6J1EEI7_CUCMO</name>
<dbReference type="GO" id="GO:0000977">
    <property type="term" value="F:RNA polymerase II transcription regulatory region sequence-specific DNA binding"/>
    <property type="evidence" value="ECO:0007669"/>
    <property type="project" value="TreeGrafter"/>
</dbReference>
<dbReference type="PANTHER" id="PTHR13935:SF41">
    <property type="entry name" value="TRANSCRIPTION FACTOR ORG2-RELATED"/>
    <property type="match status" value="1"/>
</dbReference>
<dbReference type="GeneID" id="111432507"/>
<dbReference type="InterPro" id="IPR015660">
    <property type="entry name" value="MASH1/Ascl1a-like"/>
</dbReference>
<gene>
    <name evidence="8" type="primary">LOC111432507</name>
</gene>
<dbReference type="KEGG" id="cmos:111432507"/>
<keyword evidence="5" id="KW-0539">Nucleus</keyword>
<evidence type="ECO:0000256" key="5">
    <source>
        <dbReference type="ARBA" id="ARBA00023242"/>
    </source>
</evidence>
<keyword evidence="3" id="KW-0238">DNA-binding</keyword>
<evidence type="ECO:0000313" key="8">
    <source>
        <dbReference type="RefSeq" id="XP_022925193.1"/>
    </source>
</evidence>
<dbReference type="Proteomes" id="UP000504609">
    <property type="component" value="Unplaced"/>
</dbReference>
<dbReference type="InterPro" id="IPR036638">
    <property type="entry name" value="HLH_DNA-bd_sf"/>
</dbReference>
<dbReference type="GO" id="GO:0000981">
    <property type="term" value="F:DNA-binding transcription factor activity, RNA polymerase II-specific"/>
    <property type="evidence" value="ECO:0007669"/>
    <property type="project" value="TreeGrafter"/>
</dbReference>
<protein>
    <submittedName>
        <fullName evidence="8">Transcription factor ORG2-like</fullName>
    </submittedName>
</protein>